<dbReference type="GO" id="GO:0004725">
    <property type="term" value="F:protein tyrosine phosphatase activity"/>
    <property type="evidence" value="ECO:0007669"/>
    <property type="project" value="UniProtKB-EC"/>
</dbReference>
<evidence type="ECO:0000259" key="10">
    <source>
        <dbReference type="PROSITE" id="PS50055"/>
    </source>
</evidence>
<dbReference type="InterPro" id="IPR019748">
    <property type="entry name" value="FERM_central"/>
</dbReference>
<dbReference type="InterPro" id="IPR018980">
    <property type="entry name" value="FERM_PH-like_C"/>
</dbReference>
<dbReference type="SMART" id="SM01196">
    <property type="entry name" value="FERM_C"/>
    <property type="match status" value="1"/>
</dbReference>
<dbReference type="InterPro" id="IPR018979">
    <property type="entry name" value="FERM_N"/>
</dbReference>
<evidence type="ECO:0000259" key="12">
    <source>
        <dbReference type="PROSITE" id="PS50057"/>
    </source>
</evidence>
<evidence type="ECO:0000256" key="4">
    <source>
        <dbReference type="ARBA" id="ARBA00022490"/>
    </source>
</evidence>
<dbReference type="InterPro" id="IPR011993">
    <property type="entry name" value="PH-like_dom_sf"/>
</dbReference>
<dbReference type="GeneTree" id="ENSGT00940000157888"/>
<dbReference type="InterPro" id="IPR014352">
    <property type="entry name" value="FERM/acyl-CoA-bd_prot_sf"/>
</dbReference>
<evidence type="ECO:0000259" key="13">
    <source>
        <dbReference type="PROSITE" id="PS50106"/>
    </source>
</evidence>
<dbReference type="SUPFAM" id="SSF50156">
    <property type="entry name" value="PDZ domain-like"/>
    <property type="match status" value="1"/>
</dbReference>
<dbReference type="FunFam" id="2.30.42.10:FF:000045">
    <property type="entry name" value="Tyrosine-protein phosphatase non-receptor type"/>
    <property type="match status" value="1"/>
</dbReference>
<keyword evidence="5" id="KW-0597">Phosphoprotein</keyword>
<dbReference type="Gene3D" id="2.30.42.10">
    <property type="match status" value="1"/>
</dbReference>
<dbReference type="Gene3D" id="2.30.29.30">
    <property type="entry name" value="Pleckstrin-homology domain (PH domain)/Phosphotyrosine-binding domain (PTB)"/>
    <property type="match status" value="1"/>
</dbReference>
<dbReference type="FunFam" id="3.90.190.10:FF:000023">
    <property type="entry name" value="Tyrosine-protein phosphatase non-receptor type"/>
    <property type="match status" value="1"/>
</dbReference>
<dbReference type="GO" id="GO:0009898">
    <property type="term" value="C:cytoplasmic side of plasma membrane"/>
    <property type="evidence" value="ECO:0007669"/>
    <property type="project" value="TreeGrafter"/>
</dbReference>
<organism evidence="14">
    <name type="scientific">Stegastes partitus</name>
    <name type="common">bicolor damselfish</name>
    <dbReference type="NCBI Taxonomy" id="144197"/>
    <lineage>
        <taxon>Eukaryota</taxon>
        <taxon>Metazoa</taxon>
        <taxon>Chordata</taxon>
        <taxon>Craniata</taxon>
        <taxon>Vertebrata</taxon>
        <taxon>Euteleostomi</taxon>
        <taxon>Actinopterygii</taxon>
        <taxon>Neopterygii</taxon>
        <taxon>Teleostei</taxon>
        <taxon>Neoteleostei</taxon>
        <taxon>Acanthomorphata</taxon>
        <taxon>Ovalentaria</taxon>
        <taxon>Pomacentridae</taxon>
        <taxon>Stegastes</taxon>
    </lineage>
</organism>
<evidence type="ECO:0000256" key="2">
    <source>
        <dbReference type="ARBA" id="ARBA00009649"/>
    </source>
</evidence>
<reference evidence="14" key="1">
    <citation type="submission" date="2023-09" db="UniProtKB">
        <authorList>
            <consortium name="Ensembl"/>
        </authorList>
    </citation>
    <scope>IDENTIFICATION</scope>
</reference>
<dbReference type="PROSITE" id="PS00661">
    <property type="entry name" value="FERM_2"/>
    <property type="match status" value="1"/>
</dbReference>
<dbReference type="InterPro" id="IPR000299">
    <property type="entry name" value="FERM_domain"/>
</dbReference>
<keyword evidence="7" id="KW-0904">Protein phosphatase</keyword>
<sequence length="818" mass="92072">MPKPDLLCLVQLLDGTIETFRVSKQDEGVVLLDLVCDHLGLQEKQLFSLQIRESSTAIASITASTHSPRWLEPEKPLKKQIKGLASPFYLNFRVRFFISDPNSLQHEQTRHLYFLQIRTDVREGRLQCPLSAAVVLASYAVQSEMGDHGPSSLPGYLSKCHFIPEQDEDFLSKVEDLHPQHKGLKQSEAELCFLNTARTLELYGVELHAAMDTNSAPLMVGLASSGVAIFCNTICSSFFPWGNIIKISFKRKRFLIHLKRKHGETQDCEVSLLLHCPKTCKNLWRSSVDHHSFFSSNRTTRSPKYNNSTVQSYRKLITQHLGLGNTKTESGPVCQRVVGGMVWNPVLRRSLSSEHLETKSLPSRSPPSTPNCLSANQGPDEALLQADDSIGEEESSHHYNKGALGDGDLMLICIAPDHEGKFGFNVKGGVDQKMPLAISHVKPDSPAGRCEPKLLEGDLVVLINGRDISEHTHDQVVMFIRASRESHSRELALLIRRKGPGRAAPLLQLPPALTLNIQSQEEKPRSPGQTERVATLEESMRQLERGIQSGTLSFHFENLYRRKPGLTLSCARLPENMDKNRYKDVLPYDATRVVLQGQEDYINASHVTVAPPVSGVCLRYVAAQGPLPQTCTHFWQTVWEQQTHTIIMLTTLTERGRTKCHQYWPHPPEVKDYGPMRVKCHSEECNLAYVTRQFTLTHTQLGEERAVTHLQYVAWPDHGVPDDPSDFLLFIGSVRERRRGDEPLMVHCSAGIGRTGVLITMETALTLLDEGRPVFPLDIVRTLRDQRAMMVQTTCQFQFVCEAILRVYKEKKERSPAK</sequence>
<evidence type="ECO:0000256" key="9">
    <source>
        <dbReference type="SAM" id="MobiDB-lite"/>
    </source>
</evidence>
<keyword evidence="6" id="KW-0378">Hydrolase</keyword>
<dbReference type="FunFam" id="1.20.80.10:FF:000003">
    <property type="entry name" value="Tyrosine-protein phosphatase non-receptor type 4"/>
    <property type="match status" value="1"/>
</dbReference>
<evidence type="ECO:0000256" key="5">
    <source>
        <dbReference type="ARBA" id="ARBA00022553"/>
    </source>
</evidence>
<dbReference type="InterPro" id="IPR000242">
    <property type="entry name" value="PTP_cat"/>
</dbReference>
<dbReference type="FunFam" id="2.30.29.30:FF:000002">
    <property type="entry name" value="Band 4.1-like protein 5 isoform 1"/>
    <property type="match status" value="1"/>
</dbReference>
<gene>
    <name evidence="14" type="primary">PTPN3</name>
</gene>
<comment type="similarity">
    <text evidence="2">Belongs to the protein-tyrosine phosphatase family. Non-receptor class subfamily.</text>
</comment>
<keyword evidence="4" id="KW-0963">Cytoplasm</keyword>
<accession>A0A3B5B978</accession>
<dbReference type="GO" id="GO:0005737">
    <property type="term" value="C:cytoplasm"/>
    <property type="evidence" value="ECO:0007669"/>
    <property type="project" value="TreeGrafter"/>
</dbReference>
<dbReference type="SUPFAM" id="SSF47031">
    <property type="entry name" value="Second domain of FERM"/>
    <property type="match status" value="1"/>
</dbReference>
<protein>
    <recommendedName>
        <fullName evidence="3">protein-tyrosine-phosphatase</fullName>
        <ecNumber evidence="3">3.1.3.48</ecNumber>
    </recommendedName>
</protein>
<dbReference type="Gene3D" id="1.20.80.10">
    <property type="match status" value="1"/>
</dbReference>
<dbReference type="PROSITE" id="PS00660">
    <property type="entry name" value="FERM_1"/>
    <property type="match status" value="1"/>
</dbReference>
<dbReference type="Ensembl" id="ENSSPAT00000027097.1">
    <property type="protein sequence ID" value="ENSSPAP00000026659.1"/>
    <property type="gene ID" value="ENSSPAG00000020085.1"/>
</dbReference>
<dbReference type="InterPro" id="IPR029021">
    <property type="entry name" value="Prot-tyrosine_phosphatase-like"/>
</dbReference>
<dbReference type="SMART" id="SM00194">
    <property type="entry name" value="PTPc"/>
    <property type="match status" value="1"/>
</dbReference>
<evidence type="ECO:0000259" key="11">
    <source>
        <dbReference type="PROSITE" id="PS50056"/>
    </source>
</evidence>
<dbReference type="Pfam" id="PF00595">
    <property type="entry name" value="PDZ"/>
    <property type="match status" value="1"/>
</dbReference>
<dbReference type="InterPro" id="IPR035963">
    <property type="entry name" value="FERM_2"/>
</dbReference>
<dbReference type="CDD" id="cd06706">
    <property type="entry name" value="PDZ_PTPN3-4-like"/>
    <property type="match status" value="1"/>
</dbReference>
<dbReference type="SUPFAM" id="SSF50729">
    <property type="entry name" value="PH domain-like"/>
    <property type="match status" value="1"/>
</dbReference>
<dbReference type="InterPro" id="IPR019749">
    <property type="entry name" value="Band_41_domain"/>
</dbReference>
<feature type="region of interest" description="Disordered" evidence="9">
    <location>
        <begin position="354"/>
        <end position="378"/>
    </location>
</feature>
<dbReference type="Pfam" id="PF09379">
    <property type="entry name" value="FERM_N"/>
    <property type="match status" value="1"/>
</dbReference>
<dbReference type="Pfam" id="PF09380">
    <property type="entry name" value="FERM_C"/>
    <property type="match status" value="1"/>
</dbReference>
<evidence type="ECO:0000256" key="3">
    <source>
        <dbReference type="ARBA" id="ARBA00013064"/>
    </source>
</evidence>
<dbReference type="PROSITE" id="PS50106">
    <property type="entry name" value="PDZ"/>
    <property type="match status" value="1"/>
</dbReference>
<dbReference type="SUPFAM" id="SSF54236">
    <property type="entry name" value="Ubiquitin-like"/>
    <property type="match status" value="1"/>
</dbReference>
<dbReference type="InterPro" id="IPR036034">
    <property type="entry name" value="PDZ_sf"/>
</dbReference>
<dbReference type="CDD" id="cd14473">
    <property type="entry name" value="FERM_B-lobe"/>
    <property type="match status" value="1"/>
</dbReference>
<proteinExistence type="inferred from homology"/>
<feature type="domain" description="Tyrosine specific protein phosphatases" evidence="11">
    <location>
        <begin position="725"/>
        <end position="798"/>
    </location>
</feature>
<evidence type="ECO:0000313" key="14">
    <source>
        <dbReference type="Ensembl" id="ENSSPAP00000026659.1"/>
    </source>
</evidence>
<dbReference type="PROSITE" id="PS50055">
    <property type="entry name" value="TYR_PHOSPHATASE_PTP"/>
    <property type="match status" value="1"/>
</dbReference>
<dbReference type="EC" id="3.1.3.48" evidence="3"/>
<evidence type="ECO:0000256" key="8">
    <source>
        <dbReference type="ARBA" id="ARBA00023212"/>
    </source>
</evidence>
<dbReference type="InterPro" id="IPR016130">
    <property type="entry name" value="Tyr_Pase_AS"/>
</dbReference>
<feature type="domain" description="PDZ" evidence="13">
    <location>
        <begin position="411"/>
        <end position="483"/>
    </location>
</feature>
<dbReference type="Pfam" id="PF00102">
    <property type="entry name" value="Y_phosphatase"/>
    <property type="match status" value="1"/>
</dbReference>
<dbReference type="InterPro" id="IPR019747">
    <property type="entry name" value="FERM_CS"/>
</dbReference>
<feature type="domain" description="Tyrosine-protein phosphatase" evidence="10">
    <location>
        <begin position="552"/>
        <end position="807"/>
    </location>
</feature>
<dbReference type="Gene3D" id="3.90.190.10">
    <property type="entry name" value="Protein tyrosine phosphatase superfamily"/>
    <property type="match status" value="1"/>
</dbReference>
<dbReference type="GO" id="GO:0005856">
    <property type="term" value="C:cytoskeleton"/>
    <property type="evidence" value="ECO:0007669"/>
    <property type="project" value="UniProtKB-SubCell"/>
</dbReference>
<dbReference type="SMART" id="SM00295">
    <property type="entry name" value="B41"/>
    <property type="match status" value="1"/>
</dbReference>
<comment type="subcellular location">
    <subcellularLocation>
        <location evidence="1">Cytoplasm</location>
        <location evidence="1">Cytoskeleton</location>
    </subcellularLocation>
</comment>
<evidence type="ECO:0000256" key="7">
    <source>
        <dbReference type="ARBA" id="ARBA00022912"/>
    </source>
</evidence>
<dbReference type="SMART" id="SM00404">
    <property type="entry name" value="PTPc_motif"/>
    <property type="match status" value="1"/>
</dbReference>
<dbReference type="InterPro" id="IPR001478">
    <property type="entry name" value="PDZ"/>
</dbReference>
<dbReference type="PROSITE" id="PS50057">
    <property type="entry name" value="FERM_3"/>
    <property type="match status" value="1"/>
</dbReference>
<dbReference type="SUPFAM" id="SSF52799">
    <property type="entry name" value="(Phosphotyrosine protein) phosphatases II"/>
    <property type="match status" value="1"/>
</dbReference>
<dbReference type="PRINTS" id="PR00935">
    <property type="entry name" value="BAND41"/>
</dbReference>
<dbReference type="InterPro" id="IPR003595">
    <property type="entry name" value="Tyr_Pase_cat"/>
</dbReference>
<evidence type="ECO:0000256" key="1">
    <source>
        <dbReference type="ARBA" id="ARBA00004245"/>
    </source>
</evidence>
<dbReference type="InterPro" id="IPR029071">
    <property type="entry name" value="Ubiquitin-like_domsf"/>
</dbReference>
<feature type="domain" description="FERM" evidence="12">
    <location>
        <begin position="6"/>
        <end position="298"/>
    </location>
</feature>
<keyword evidence="8" id="KW-0206">Cytoskeleton</keyword>
<dbReference type="SMART" id="SM00228">
    <property type="entry name" value="PDZ"/>
    <property type="match status" value="1"/>
</dbReference>
<dbReference type="PANTHER" id="PTHR45706">
    <property type="entry name" value="TYROSINE-PROTEIN PHOSPHATASE"/>
    <property type="match status" value="1"/>
</dbReference>
<dbReference type="Gene3D" id="3.10.20.90">
    <property type="entry name" value="Phosphatidylinositol 3-kinase Catalytic Subunit, Chain A, domain 1"/>
    <property type="match status" value="1"/>
</dbReference>
<dbReference type="PROSITE" id="PS50056">
    <property type="entry name" value="TYR_PHOSPHATASE_2"/>
    <property type="match status" value="1"/>
</dbReference>
<dbReference type="PROSITE" id="PS00383">
    <property type="entry name" value="TYR_PHOSPHATASE_1"/>
    <property type="match status" value="1"/>
</dbReference>
<dbReference type="PANTHER" id="PTHR45706:SF5">
    <property type="entry name" value="TYROSINE-PROTEIN PHOSPHATASE NON-RECEPTOR TYPE 3"/>
    <property type="match status" value="1"/>
</dbReference>
<name>A0A3B5B978_9TELE</name>
<evidence type="ECO:0000256" key="6">
    <source>
        <dbReference type="ARBA" id="ARBA00022801"/>
    </source>
</evidence>
<dbReference type="PRINTS" id="PR00700">
    <property type="entry name" value="PRTYPHPHTASE"/>
</dbReference>
<dbReference type="Pfam" id="PF00373">
    <property type="entry name" value="FERM_M"/>
    <property type="match status" value="1"/>
</dbReference>
<dbReference type="InterPro" id="IPR000387">
    <property type="entry name" value="Tyr_Pase_dom"/>
</dbReference>
<dbReference type="AlphaFoldDB" id="A0A3B5B978"/>